<accession>A0ABT8NHM8</accession>
<evidence type="ECO:0000313" key="1">
    <source>
        <dbReference type="EMBL" id="MDN7246950.1"/>
    </source>
</evidence>
<organism evidence="1 2">
    <name type="scientific">Planococcus shenhongbingii</name>
    <dbReference type="NCBI Taxonomy" id="3058398"/>
    <lineage>
        <taxon>Bacteria</taxon>
        <taxon>Bacillati</taxon>
        <taxon>Bacillota</taxon>
        <taxon>Bacilli</taxon>
        <taxon>Bacillales</taxon>
        <taxon>Caryophanaceae</taxon>
        <taxon>Planococcus</taxon>
    </lineage>
</organism>
<dbReference type="Proteomes" id="UP001172142">
    <property type="component" value="Unassembled WGS sequence"/>
</dbReference>
<dbReference type="RefSeq" id="WP_300989054.1">
    <property type="nucleotide sequence ID" value="NZ_CP129235.1"/>
</dbReference>
<comment type="caution">
    <text evidence="1">The sequence shown here is derived from an EMBL/GenBank/DDBJ whole genome shotgun (WGS) entry which is preliminary data.</text>
</comment>
<keyword evidence="2" id="KW-1185">Reference proteome</keyword>
<sequence>MACLETVYTIKDVVSHAITQISDFVSYPASCLDLMVQHHLFHTLIGGTRIGKSI</sequence>
<dbReference type="EMBL" id="JAUJWU010000005">
    <property type="protein sequence ID" value="MDN7246950.1"/>
    <property type="molecule type" value="Genomic_DNA"/>
</dbReference>
<evidence type="ECO:0000313" key="2">
    <source>
        <dbReference type="Proteomes" id="UP001172142"/>
    </source>
</evidence>
<proteinExistence type="predicted"/>
<name>A0ABT8NHM8_9BACL</name>
<reference evidence="1 2" key="1">
    <citation type="submission" date="2023-07" db="EMBL/GenBank/DDBJ databases">
        <title>Novel species in genus Planococcus.</title>
        <authorList>
            <person name="Ning S."/>
        </authorList>
    </citation>
    <scope>NUCLEOTIDE SEQUENCE [LARGE SCALE GENOMIC DNA]</scope>
    <source>
        <strain evidence="1 2">N017</strain>
    </source>
</reference>
<protein>
    <submittedName>
        <fullName evidence="1">Uncharacterized protein</fullName>
    </submittedName>
</protein>
<gene>
    <name evidence="1" type="ORF">QWY13_15825</name>
</gene>